<evidence type="ECO:0008006" key="4">
    <source>
        <dbReference type="Google" id="ProtNLM"/>
    </source>
</evidence>
<proteinExistence type="predicted"/>
<feature type="signal peptide" evidence="1">
    <location>
        <begin position="1"/>
        <end position="19"/>
    </location>
</feature>
<evidence type="ECO:0000313" key="2">
    <source>
        <dbReference type="EMBL" id="KAG6575963.1"/>
    </source>
</evidence>
<keyword evidence="3" id="KW-1185">Reference proteome</keyword>
<feature type="chain" id="PRO_5043450919" description="Glycine-rich protein 5-like" evidence="1">
    <location>
        <begin position="20"/>
        <end position="107"/>
    </location>
</feature>
<name>A0AAV6M7X2_9ROSI</name>
<dbReference type="AlphaFoldDB" id="A0AAV6M7X2"/>
<reference evidence="2 3" key="1">
    <citation type="journal article" date="2021" name="Hortic Res">
        <title>The domestication of Cucurbita argyrosperma as revealed by the genome of its wild relative.</title>
        <authorList>
            <person name="Barrera-Redondo J."/>
            <person name="Sanchez-de la Vega G."/>
            <person name="Aguirre-Liguori J.A."/>
            <person name="Castellanos-Morales G."/>
            <person name="Gutierrez-Guerrero Y.T."/>
            <person name="Aguirre-Dugua X."/>
            <person name="Aguirre-Planter E."/>
            <person name="Tenaillon M.I."/>
            <person name="Lira-Saade R."/>
            <person name="Eguiarte L.E."/>
        </authorList>
    </citation>
    <scope>NUCLEOTIDE SEQUENCE [LARGE SCALE GENOMIC DNA]</scope>
    <source>
        <strain evidence="2">JBR-2021</strain>
    </source>
</reference>
<evidence type="ECO:0000313" key="3">
    <source>
        <dbReference type="Proteomes" id="UP000685013"/>
    </source>
</evidence>
<dbReference type="EMBL" id="JAGKQH010000017">
    <property type="protein sequence ID" value="KAG6575963.1"/>
    <property type="molecule type" value="Genomic_DNA"/>
</dbReference>
<gene>
    <name evidence="2" type="ORF">SDJN03_26602</name>
</gene>
<feature type="non-terminal residue" evidence="2">
    <location>
        <position position="1"/>
    </location>
</feature>
<dbReference type="PANTHER" id="PTHR34463:SF11">
    <property type="entry name" value="GLYCINE-RICH PROTEIN LIKE"/>
    <property type="match status" value="1"/>
</dbReference>
<organism evidence="2 3">
    <name type="scientific">Cucurbita argyrosperma subsp. sororia</name>
    <dbReference type="NCBI Taxonomy" id="37648"/>
    <lineage>
        <taxon>Eukaryota</taxon>
        <taxon>Viridiplantae</taxon>
        <taxon>Streptophyta</taxon>
        <taxon>Embryophyta</taxon>
        <taxon>Tracheophyta</taxon>
        <taxon>Spermatophyta</taxon>
        <taxon>Magnoliopsida</taxon>
        <taxon>eudicotyledons</taxon>
        <taxon>Gunneridae</taxon>
        <taxon>Pentapetalae</taxon>
        <taxon>rosids</taxon>
        <taxon>fabids</taxon>
        <taxon>Cucurbitales</taxon>
        <taxon>Cucurbitaceae</taxon>
        <taxon>Cucurbiteae</taxon>
        <taxon>Cucurbita</taxon>
    </lineage>
</organism>
<keyword evidence="1" id="KW-0732">Signal</keyword>
<accession>A0AAV6M7X2</accession>
<dbReference type="Proteomes" id="UP000685013">
    <property type="component" value="Chromosome 17"/>
</dbReference>
<dbReference type="PANTHER" id="PTHR34463">
    <property type="entry name" value="GLYCINE-RICH PROTEIN"/>
    <property type="match status" value="1"/>
</dbReference>
<comment type="caution">
    <text evidence="2">The sequence shown here is derived from an EMBL/GenBank/DDBJ whole genome shotgun (WGS) entry which is preliminary data.</text>
</comment>
<sequence>MAKLLMALFLALMVTHALARPTPPDATFNDQKNFLTYGGIGSYSGIGSNGLPFGGIGGAVGSGGDLGGGLGGPAGGIGGLGGLGGTGGGIGGGAGSGLGGGSGLTNP</sequence>
<evidence type="ECO:0000256" key="1">
    <source>
        <dbReference type="SAM" id="SignalP"/>
    </source>
</evidence>
<protein>
    <recommendedName>
        <fullName evidence="4">Glycine-rich protein 5-like</fullName>
    </recommendedName>
</protein>